<dbReference type="SUPFAM" id="SSF53613">
    <property type="entry name" value="Ribokinase-like"/>
    <property type="match status" value="1"/>
</dbReference>
<evidence type="ECO:0000256" key="3">
    <source>
        <dbReference type="ARBA" id="ARBA00022741"/>
    </source>
</evidence>
<evidence type="ECO:0000313" key="11">
    <source>
        <dbReference type="Proteomes" id="UP000242864"/>
    </source>
</evidence>
<dbReference type="CDD" id="cd01164">
    <property type="entry name" value="FruK_PfkB_like"/>
    <property type="match status" value="1"/>
</dbReference>
<comment type="catalytic activity">
    <reaction evidence="7">
        <text>D-tagatofuranose 6-phosphate + ATP = D-tagatofuranose 1,6-bisphosphate + ADP + H(+)</text>
        <dbReference type="Rhea" id="RHEA:12420"/>
        <dbReference type="ChEBI" id="CHEBI:15378"/>
        <dbReference type="ChEBI" id="CHEBI:30616"/>
        <dbReference type="ChEBI" id="CHEBI:58694"/>
        <dbReference type="ChEBI" id="CHEBI:58695"/>
        <dbReference type="ChEBI" id="CHEBI:456216"/>
        <dbReference type="EC" id="2.7.1.144"/>
    </reaction>
</comment>
<dbReference type="PANTHER" id="PTHR46566">
    <property type="entry name" value="1-PHOSPHOFRUCTOKINASE-RELATED"/>
    <property type="match status" value="1"/>
</dbReference>
<dbReference type="InterPro" id="IPR011611">
    <property type="entry name" value="PfkB_dom"/>
</dbReference>
<dbReference type="NCBIfam" id="TIGR03828">
    <property type="entry name" value="pfkB"/>
    <property type="match status" value="1"/>
</dbReference>
<dbReference type="GO" id="GO:0016052">
    <property type="term" value="P:carbohydrate catabolic process"/>
    <property type="evidence" value="ECO:0007669"/>
    <property type="project" value="UniProtKB-ARBA"/>
</dbReference>
<comment type="similarity">
    <text evidence="7">Belongs to the carbohydrate kinase PfkB family. LacC subfamily.</text>
</comment>
<dbReference type="GO" id="GO:0008662">
    <property type="term" value="F:1-phosphofructokinase activity"/>
    <property type="evidence" value="ECO:0007669"/>
    <property type="project" value="UniProtKB-UniRule"/>
</dbReference>
<evidence type="ECO:0000256" key="8">
    <source>
        <dbReference type="RuleBase" id="RU369061"/>
    </source>
</evidence>
<feature type="domain" description="Carbohydrate kinase PfkB" evidence="9">
    <location>
        <begin position="7"/>
        <end position="281"/>
    </location>
</feature>
<evidence type="ECO:0000256" key="7">
    <source>
        <dbReference type="PIRNR" id="PIRNR000535"/>
    </source>
</evidence>
<evidence type="ECO:0000256" key="2">
    <source>
        <dbReference type="ARBA" id="ARBA00022679"/>
    </source>
</evidence>
<evidence type="ECO:0000259" key="9">
    <source>
        <dbReference type="Pfam" id="PF00294"/>
    </source>
</evidence>
<keyword evidence="4 8" id="KW-0418">Kinase</keyword>
<organism evidence="10 11">
    <name type="scientific">Staphylococcus lutrae</name>
    <dbReference type="NCBI Taxonomy" id="155085"/>
    <lineage>
        <taxon>Bacteria</taxon>
        <taxon>Bacillati</taxon>
        <taxon>Bacillota</taxon>
        <taxon>Bacilli</taxon>
        <taxon>Bacillales</taxon>
        <taxon>Staphylococcaceae</taxon>
        <taxon>Staphylococcus</taxon>
    </lineage>
</organism>
<keyword evidence="3 7" id="KW-0547">Nucleotide-binding</keyword>
<accession>A0AAC9RUS2</accession>
<proteinExistence type="inferred from homology"/>
<keyword evidence="7" id="KW-0423">Lactose metabolism</keyword>
<dbReference type="GO" id="GO:0009024">
    <property type="term" value="F:tagatose-6-phosphate kinase activity"/>
    <property type="evidence" value="ECO:0007669"/>
    <property type="project" value="UniProtKB-EC"/>
</dbReference>
<dbReference type="Gene3D" id="3.40.1190.20">
    <property type="match status" value="1"/>
</dbReference>
<dbReference type="PANTHER" id="PTHR46566:SF1">
    <property type="entry name" value="1-PHOSPHOFRUCTOKINASE"/>
    <property type="match status" value="1"/>
</dbReference>
<dbReference type="GO" id="GO:0005829">
    <property type="term" value="C:cytosol"/>
    <property type="evidence" value="ECO:0007669"/>
    <property type="project" value="TreeGrafter"/>
</dbReference>
<dbReference type="RefSeq" id="WP_085237709.1">
    <property type="nucleotide sequence ID" value="NZ_CP020773.1"/>
</dbReference>
<dbReference type="Proteomes" id="UP000242864">
    <property type="component" value="Chromosome"/>
</dbReference>
<evidence type="ECO:0000256" key="5">
    <source>
        <dbReference type="ARBA" id="ARBA00022840"/>
    </source>
</evidence>
<dbReference type="FunFam" id="3.40.1190.20:FF:000001">
    <property type="entry name" value="Phosphofructokinase"/>
    <property type="match status" value="1"/>
</dbReference>
<evidence type="ECO:0000313" key="10">
    <source>
        <dbReference type="EMBL" id="ARJ51237.1"/>
    </source>
</evidence>
<reference evidence="10 11" key="1">
    <citation type="submission" date="2017-04" db="EMBL/GenBank/DDBJ databases">
        <authorList>
            <person name="Veseli I.A."/>
            <person name="Tang C."/>
            <person name="Pombert J.-F."/>
        </authorList>
    </citation>
    <scope>NUCLEOTIDE SEQUENCE [LARGE SCALE GENOMIC DNA]</scope>
    <source>
        <strain evidence="10 11">ATCC 700373</strain>
    </source>
</reference>
<gene>
    <name evidence="10" type="ORF">B5P37_07910</name>
</gene>
<dbReference type="InterPro" id="IPR017583">
    <property type="entry name" value="Tagatose/fructose_Pkinase"/>
</dbReference>
<dbReference type="InterPro" id="IPR029056">
    <property type="entry name" value="Ribokinase-like"/>
</dbReference>
<comment type="function">
    <text evidence="8">Catalyzes the ATP-dependent phosphorylation of fructose-l-phosphate to fructose-l,6-bisphosphate.</text>
</comment>
<name>A0AAC9RUS2_9STAP</name>
<dbReference type="GO" id="GO:0005524">
    <property type="term" value="F:ATP binding"/>
    <property type="evidence" value="ECO:0007669"/>
    <property type="project" value="UniProtKB-UniRule"/>
</dbReference>
<protein>
    <recommendedName>
        <fullName evidence="7">Tagatose-6-phosphate kinase</fullName>
        <ecNumber evidence="7">2.7.1.144</ecNumber>
    </recommendedName>
</protein>
<comment type="catalytic activity">
    <reaction evidence="6 8">
        <text>beta-D-fructose 1-phosphate + ATP = beta-D-fructose 1,6-bisphosphate + ADP + H(+)</text>
        <dbReference type="Rhea" id="RHEA:14213"/>
        <dbReference type="ChEBI" id="CHEBI:15378"/>
        <dbReference type="ChEBI" id="CHEBI:30616"/>
        <dbReference type="ChEBI" id="CHEBI:32966"/>
        <dbReference type="ChEBI" id="CHEBI:138881"/>
        <dbReference type="ChEBI" id="CHEBI:456216"/>
        <dbReference type="EC" id="2.7.1.56"/>
    </reaction>
</comment>
<dbReference type="AlphaFoldDB" id="A0AAC9RUS2"/>
<dbReference type="InterPro" id="IPR022463">
    <property type="entry name" value="1-PFruKinase"/>
</dbReference>
<evidence type="ECO:0000256" key="4">
    <source>
        <dbReference type="ARBA" id="ARBA00022777"/>
    </source>
</evidence>
<keyword evidence="2 7" id="KW-0808">Transferase</keyword>
<sequence>MIYTVTFNPSVDYVMVVDDFVEGGLNRTTSTSKFAGGKGINVSRVLQTLQVPSIALGFVGGFPGQWIEQALKLEGIQTSFISINDETRVNVKLKSQQETEINAAGPRITEDQIESLFEQIRNTSSEDTVVVAGSVPLSLPKTMYVDIAKIVQQTGAQLIVDAEKSLIEGVLPYHPLFIKPNLHELEEIFGITIKTEREVLMYARRLVDRGAQSVIVTLGGEGAIYVDDTEAYKMSVPQQPVVNTVGAGDSTVAGLLAGLSQRQTLPDALTLAVASGSATAFNEDLADVESIRALQAHVTIEPLKVEE</sequence>
<dbReference type="PROSITE" id="PS00584">
    <property type="entry name" value="PFKB_KINASES_2"/>
    <property type="match status" value="1"/>
</dbReference>
<dbReference type="InterPro" id="IPR002173">
    <property type="entry name" value="Carboh/pur_kinase_PfkB_CS"/>
</dbReference>
<keyword evidence="11" id="KW-1185">Reference proteome</keyword>
<dbReference type="EMBL" id="CP020773">
    <property type="protein sequence ID" value="ARJ51237.1"/>
    <property type="molecule type" value="Genomic_DNA"/>
</dbReference>
<comment type="pathway">
    <text evidence="7">Carbohydrate metabolism; D-tagatose 6-phosphate degradation; D-glyceraldehyde 3-phosphate and glycerone phosphate from D-tagatose 6-phosphate: step 1/2.</text>
</comment>
<evidence type="ECO:0000256" key="1">
    <source>
        <dbReference type="ARBA" id="ARBA00005380"/>
    </source>
</evidence>
<dbReference type="EC" id="2.7.1.144" evidence="7"/>
<dbReference type="KEGG" id="slz:B5P37_07910"/>
<dbReference type="GO" id="GO:0044281">
    <property type="term" value="P:small molecule metabolic process"/>
    <property type="evidence" value="ECO:0007669"/>
    <property type="project" value="UniProtKB-ARBA"/>
</dbReference>
<dbReference type="Pfam" id="PF00294">
    <property type="entry name" value="PfkB"/>
    <property type="match status" value="1"/>
</dbReference>
<dbReference type="NCBIfam" id="TIGR03168">
    <property type="entry name" value="1-PFK"/>
    <property type="match status" value="1"/>
</dbReference>
<evidence type="ECO:0000256" key="6">
    <source>
        <dbReference type="ARBA" id="ARBA00047745"/>
    </source>
</evidence>
<dbReference type="PIRSF" id="PIRSF000535">
    <property type="entry name" value="1PFK/6PFK/LacC"/>
    <property type="match status" value="1"/>
</dbReference>
<comment type="similarity">
    <text evidence="1">Belongs to the carbohydrate kinase pfkB family.</text>
</comment>
<keyword evidence="5 7" id="KW-0067">ATP-binding</keyword>
<dbReference type="GO" id="GO:0005988">
    <property type="term" value="P:lactose metabolic process"/>
    <property type="evidence" value="ECO:0007669"/>
    <property type="project" value="UniProtKB-KW"/>
</dbReference>